<organism evidence="1 2">
    <name type="scientific">Henriciella mobilis</name>
    <dbReference type="NCBI Taxonomy" id="2305467"/>
    <lineage>
        <taxon>Bacteria</taxon>
        <taxon>Pseudomonadati</taxon>
        <taxon>Pseudomonadota</taxon>
        <taxon>Alphaproteobacteria</taxon>
        <taxon>Hyphomonadales</taxon>
        <taxon>Hyphomonadaceae</taxon>
        <taxon>Henriciella</taxon>
    </lineage>
</organism>
<dbReference type="EMBL" id="QWFX01000013">
    <property type="protein sequence ID" value="RIJ28601.1"/>
    <property type="molecule type" value="Genomic_DNA"/>
</dbReference>
<accession>A0A399RDN9</accession>
<dbReference type="AlphaFoldDB" id="A0A399RDN9"/>
<keyword evidence="2" id="KW-1185">Reference proteome</keyword>
<dbReference type="Proteomes" id="UP000266385">
    <property type="component" value="Unassembled WGS sequence"/>
</dbReference>
<dbReference type="GO" id="GO:0006744">
    <property type="term" value="P:ubiquinone biosynthetic process"/>
    <property type="evidence" value="ECO:0007669"/>
    <property type="project" value="InterPro"/>
</dbReference>
<dbReference type="PANTHER" id="PTHR12922">
    <property type="entry name" value="UBIQUINONE BIOSYNTHESIS PROTEIN"/>
    <property type="match status" value="1"/>
</dbReference>
<evidence type="ECO:0000313" key="1">
    <source>
        <dbReference type="EMBL" id="RIJ28601.1"/>
    </source>
</evidence>
<evidence type="ECO:0008006" key="3">
    <source>
        <dbReference type="Google" id="ProtNLM"/>
    </source>
</evidence>
<comment type="caution">
    <text evidence="1">The sequence shown here is derived from an EMBL/GenBank/DDBJ whole genome shotgun (WGS) entry which is preliminary data.</text>
</comment>
<dbReference type="InterPro" id="IPR007715">
    <property type="entry name" value="Coq4"/>
</dbReference>
<protein>
    <recommendedName>
        <fullName evidence="3">Ubiquinone biosynthesis protein</fullName>
    </recommendedName>
</protein>
<dbReference type="OrthoDB" id="9775927at2"/>
<dbReference type="RefSeq" id="WP_119377136.1">
    <property type="nucleotide sequence ID" value="NZ_QWFX01000013.1"/>
</dbReference>
<evidence type="ECO:0000313" key="2">
    <source>
        <dbReference type="Proteomes" id="UP000266385"/>
    </source>
</evidence>
<reference evidence="1 2" key="1">
    <citation type="submission" date="2018-08" db="EMBL/GenBank/DDBJ databases">
        <title>Henriciella mobilis sp. nov., isolated from seawater.</title>
        <authorList>
            <person name="Cheng H."/>
            <person name="Wu Y.-H."/>
            <person name="Xu X.-W."/>
            <person name="Guo L.-L."/>
        </authorList>
    </citation>
    <scope>NUCLEOTIDE SEQUENCE [LARGE SCALE GENOMIC DNA]</scope>
    <source>
        <strain evidence="1 2">JN25</strain>
    </source>
</reference>
<gene>
    <name evidence="1" type="ORF">D1223_12565</name>
</gene>
<dbReference type="PANTHER" id="PTHR12922:SF7">
    <property type="entry name" value="UBIQUINONE BIOSYNTHESIS PROTEIN COQ4 HOMOLOG, MITOCHONDRIAL"/>
    <property type="match status" value="1"/>
</dbReference>
<sequence>MQQLIANKEDTEQVFHIIEALNGDSALKDFDRFLSTPEGRSRLKKRDYLPPILDNHEPLLALPKGSVGRTYVEFMEREGLSAAGLVAESERRSAAWREIDDDLLWYGNLLRDTHDMMHILTGYGRDALGEAALLGFTHSQHGGLGISFIAFMGGRQLAKAAPRDARIQDVIREGRRNGKLARRIIEQDIEALLPRQLEEVRRELNINEPVAYRRAHDVIRAHGLDPYEAMAA</sequence>
<proteinExistence type="predicted"/>
<name>A0A399RDN9_9PROT</name>
<dbReference type="Pfam" id="PF05019">
    <property type="entry name" value="Coq4"/>
    <property type="match status" value="1"/>
</dbReference>